<dbReference type="Proteomes" id="UP000694423">
    <property type="component" value="Unplaced"/>
</dbReference>
<evidence type="ECO:0000256" key="2">
    <source>
        <dbReference type="ARBA" id="ARBA00023130"/>
    </source>
</evidence>
<evidence type="ECO:0000259" key="6">
    <source>
        <dbReference type="PROSITE" id="PS50835"/>
    </source>
</evidence>
<dbReference type="Ensembl" id="ENSDNVT00000018368.1">
    <property type="protein sequence ID" value="ENSDNVP00000015288.1"/>
    <property type="gene ID" value="ENSDNVG00000010758.1"/>
</dbReference>
<keyword evidence="1" id="KW-0732">Signal</keyword>
<evidence type="ECO:0000256" key="5">
    <source>
        <dbReference type="ARBA" id="ARBA00043266"/>
    </source>
</evidence>
<evidence type="ECO:0000313" key="8">
    <source>
        <dbReference type="Proteomes" id="UP000694423"/>
    </source>
</evidence>
<dbReference type="AlphaFoldDB" id="A0A8C4JXV8"/>
<dbReference type="Gene3D" id="2.60.40.10">
    <property type="entry name" value="Immunoglobulins"/>
    <property type="match status" value="1"/>
</dbReference>
<keyword evidence="8" id="KW-1185">Reference proteome</keyword>
<proteinExistence type="predicted"/>
<dbReference type="InterPro" id="IPR013106">
    <property type="entry name" value="Ig_V-set"/>
</dbReference>
<dbReference type="PROSITE" id="PS50835">
    <property type="entry name" value="IG_LIKE"/>
    <property type="match status" value="1"/>
</dbReference>
<dbReference type="InterPro" id="IPR051287">
    <property type="entry name" value="TCR_variable_region"/>
</dbReference>
<accession>A0A8C4JXV8</accession>
<keyword evidence="2" id="KW-1064">Adaptive immunity</keyword>
<keyword evidence="4" id="KW-0393">Immunoglobulin domain</keyword>
<dbReference type="GO" id="GO:0042101">
    <property type="term" value="C:T cell receptor complex"/>
    <property type="evidence" value="ECO:0007669"/>
    <property type="project" value="UniProtKB-KW"/>
</dbReference>
<evidence type="ECO:0000256" key="4">
    <source>
        <dbReference type="ARBA" id="ARBA00023319"/>
    </source>
</evidence>
<evidence type="ECO:0000313" key="7">
    <source>
        <dbReference type="Ensembl" id="ENSDNVP00000015288.1"/>
    </source>
</evidence>
<organism evidence="7 8">
    <name type="scientific">Dromaius novaehollandiae</name>
    <name type="common">Emu</name>
    <dbReference type="NCBI Taxonomy" id="8790"/>
    <lineage>
        <taxon>Eukaryota</taxon>
        <taxon>Metazoa</taxon>
        <taxon>Chordata</taxon>
        <taxon>Craniata</taxon>
        <taxon>Vertebrata</taxon>
        <taxon>Euteleostomi</taxon>
        <taxon>Archelosauria</taxon>
        <taxon>Archosauria</taxon>
        <taxon>Dinosauria</taxon>
        <taxon>Saurischia</taxon>
        <taxon>Theropoda</taxon>
        <taxon>Coelurosauria</taxon>
        <taxon>Aves</taxon>
        <taxon>Palaeognathae</taxon>
        <taxon>Casuariiformes</taxon>
        <taxon>Dromaiidae</taxon>
        <taxon>Dromaius</taxon>
    </lineage>
</organism>
<dbReference type="InterPro" id="IPR036179">
    <property type="entry name" value="Ig-like_dom_sf"/>
</dbReference>
<keyword evidence="5" id="KW-1279">T cell receptor</keyword>
<dbReference type="InterPro" id="IPR007110">
    <property type="entry name" value="Ig-like_dom"/>
</dbReference>
<feature type="domain" description="Ig-like" evidence="6">
    <location>
        <begin position="16"/>
        <end position="110"/>
    </location>
</feature>
<name>A0A8C4JXV8_DRONO</name>
<reference evidence="7" key="2">
    <citation type="submission" date="2025-09" db="UniProtKB">
        <authorList>
            <consortium name="Ensembl"/>
        </authorList>
    </citation>
    <scope>IDENTIFICATION</scope>
</reference>
<dbReference type="PANTHER" id="PTHR19367:SF18">
    <property type="entry name" value="T CELL RECEPTOR ALPHA VARIABLE 16"/>
    <property type="match status" value="1"/>
</dbReference>
<evidence type="ECO:0000256" key="3">
    <source>
        <dbReference type="ARBA" id="ARBA00023170"/>
    </source>
</evidence>
<dbReference type="SMART" id="SM00406">
    <property type="entry name" value="IGv"/>
    <property type="match status" value="1"/>
</dbReference>
<protein>
    <recommendedName>
        <fullName evidence="6">Ig-like domain-containing protein</fullName>
    </recommendedName>
</protein>
<dbReference type="SUPFAM" id="SSF48726">
    <property type="entry name" value="Immunoglobulin"/>
    <property type="match status" value="1"/>
</dbReference>
<evidence type="ECO:0000256" key="1">
    <source>
        <dbReference type="ARBA" id="ARBA00022729"/>
    </source>
</evidence>
<reference evidence="7" key="1">
    <citation type="submission" date="2025-08" db="UniProtKB">
        <authorList>
            <consortium name="Ensembl"/>
        </authorList>
    </citation>
    <scope>IDENTIFICATION</scope>
</reference>
<dbReference type="Pfam" id="PF07686">
    <property type="entry name" value="V-set"/>
    <property type="match status" value="1"/>
</dbReference>
<keyword evidence="5" id="KW-0391">Immunity</keyword>
<dbReference type="InterPro" id="IPR013783">
    <property type="entry name" value="Ig-like_fold"/>
</dbReference>
<keyword evidence="3" id="KW-0675">Receptor</keyword>
<sequence length="117" mass="13335">QTCTHILLYTMIASTPSHMAMDRSQVQQKPSAEAGHSITLHCNFSSSYSNPYIFWYQQLPAQPPKLLLQVGKWKPQAESGRFSSSLSVENSLVLLWVRNAELQDSIVYLCWGMWDTK</sequence>
<dbReference type="GO" id="GO:0002250">
    <property type="term" value="P:adaptive immune response"/>
    <property type="evidence" value="ECO:0007669"/>
    <property type="project" value="UniProtKB-KW"/>
</dbReference>
<dbReference type="PANTHER" id="PTHR19367">
    <property type="entry name" value="T-CELL RECEPTOR ALPHA CHAIN V REGION"/>
    <property type="match status" value="1"/>
</dbReference>